<gene>
    <name evidence="3" type="ORF">HCK00_15125</name>
</gene>
<protein>
    <recommendedName>
        <fullName evidence="2">HNH nuclease domain-containing protein</fullName>
    </recommendedName>
</protein>
<organism evidence="3 4">
    <name type="scientific">Streptomyces zingiberis</name>
    <dbReference type="NCBI Taxonomy" id="2053010"/>
    <lineage>
        <taxon>Bacteria</taxon>
        <taxon>Bacillati</taxon>
        <taxon>Actinomycetota</taxon>
        <taxon>Actinomycetes</taxon>
        <taxon>Kitasatosporales</taxon>
        <taxon>Streptomycetaceae</taxon>
        <taxon>Streptomyces</taxon>
    </lineage>
</organism>
<dbReference type="SMART" id="SM00507">
    <property type="entry name" value="HNHc"/>
    <property type="match status" value="1"/>
</dbReference>
<keyword evidence="4" id="KW-1185">Reference proteome</keyword>
<evidence type="ECO:0000259" key="2">
    <source>
        <dbReference type="SMART" id="SM00507"/>
    </source>
</evidence>
<comment type="caution">
    <text evidence="3">The sequence shown here is derived from an EMBL/GenBank/DDBJ whole genome shotgun (WGS) entry which is preliminary data.</text>
</comment>
<evidence type="ECO:0000313" key="3">
    <source>
        <dbReference type="EMBL" id="NJQ01827.1"/>
    </source>
</evidence>
<feature type="domain" description="HNH nuclease" evidence="2">
    <location>
        <begin position="443"/>
        <end position="487"/>
    </location>
</feature>
<evidence type="ECO:0000313" key="4">
    <source>
        <dbReference type="Proteomes" id="UP000695264"/>
    </source>
</evidence>
<sequence length="511" mass="55409">MPGRGGRHGSGHLHARGADRGGTGFGNARRGGAPLRRHPLAAQQTGPARENAPRGHRHLPLHRSVGGALGGTAARGRPAVPQHRGGRPAPRYQPRRRESGPHRPPGRRARDRHLALPYRPAGASREGSGRPARPRLAVRRPGPGPAPPRGAAAQRSTRGVRTVRQRPCPERQTAAAGGRPRQRRVVGQPSGQPPSALPQLPRGDGLLPRAQQAAPAPGGDIRVSTRRYPPDLLARTAAASGSLVDLARRLGTPLGSGSLRYLRKRLDHYSIDTAHFTAEPLPARPRRTYGRAELEEAAAAGTSVRDVLDHLKVPPYDSAYTHIRRRLEALNIDTSHFTGGWSGAKRLPARERLAAAVTASRSVAEALRRLDLPDNGANRLLFRRGLDLYGLSTAHFTGRGHERGVPSPRRKPAEAILRRLPPGSPRTKTTLLRRALDERRVPRRCAECGLGDVWQGRRLVLEIDHVNGDPLDNRIGNLRYLCPSCHSQTETFARRRSLPGGHVASTADAVE</sequence>
<dbReference type="Proteomes" id="UP000695264">
    <property type="component" value="Unassembled WGS sequence"/>
</dbReference>
<dbReference type="EMBL" id="JAATEN010000010">
    <property type="protein sequence ID" value="NJQ01827.1"/>
    <property type="molecule type" value="Genomic_DNA"/>
</dbReference>
<feature type="compositionally biased region" description="Low complexity" evidence="1">
    <location>
        <begin position="171"/>
        <end position="189"/>
    </location>
</feature>
<name>A0ABX1C1Q1_9ACTN</name>
<feature type="compositionally biased region" description="Basic residues" evidence="1">
    <location>
        <begin position="1"/>
        <end position="15"/>
    </location>
</feature>
<dbReference type="InterPro" id="IPR003615">
    <property type="entry name" value="HNH_nuc"/>
</dbReference>
<feature type="region of interest" description="Disordered" evidence="1">
    <location>
        <begin position="1"/>
        <end position="225"/>
    </location>
</feature>
<dbReference type="CDD" id="cd00085">
    <property type="entry name" value="HNHc"/>
    <property type="match status" value="1"/>
</dbReference>
<proteinExistence type="predicted"/>
<accession>A0ABX1C1Q1</accession>
<feature type="compositionally biased region" description="Low complexity" evidence="1">
    <location>
        <begin position="210"/>
        <end position="219"/>
    </location>
</feature>
<evidence type="ECO:0000256" key="1">
    <source>
        <dbReference type="SAM" id="MobiDB-lite"/>
    </source>
</evidence>
<reference evidence="3 4" key="1">
    <citation type="submission" date="2020-03" db="EMBL/GenBank/DDBJ databases">
        <title>WGS of actinomycetes isolated from Thailand.</title>
        <authorList>
            <person name="Thawai C."/>
        </authorList>
    </citation>
    <scope>NUCLEOTIDE SEQUENCE [LARGE SCALE GENOMIC DNA]</scope>
    <source>
        <strain evidence="3 4">PLAI 1-29</strain>
    </source>
</reference>